<protein>
    <recommendedName>
        <fullName evidence="1">Apple domain-containing protein</fullName>
    </recommendedName>
</protein>
<comment type="caution">
    <text evidence="2">The sequence shown here is derived from an EMBL/GenBank/DDBJ whole genome shotgun (WGS) entry which is preliminary data.</text>
</comment>
<dbReference type="EMBL" id="JYDU01000229">
    <property type="protein sequence ID" value="KRX88624.1"/>
    <property type="molecule type" value="Genomic_DNA"/>
</dbReference>
<dbReference type="Proteomes" id="UP000054815">
    <property type="component" value="Unassembled WGS sequence"/>
</dbReference>
<dbReference type="PROSITE" id="PS50948">
    <property type="entry name" value="PAN"/>
    <property type="match status" value="1"/>
</dbReference>
<feature type="domain" description="Apple" evidence="1">
    <location>
        <begin position="33"/>
        <end position="112"/>
    </location>
</feature>
<dbReference type="InterPro" id="IPR003609">
    <property type="entry name" value="Pan_app"/>
</dbReference>
<evidence type="ECO:0000313" key="2">
    <source>
        <dbReference type="EMBL" id="KRX88624.1"/>
    </source>
</evidence>
<dbReference type="SMART" id="SM00473">
    <property type="entry name" value="PAN_AP"/>
    <property type="match status" value="4"/>
</dbReference>
<dbReference type="AlphaFoldDB" id="A0A0V0XKW1"/>
<reference evidence="2 3" key="1">
    <citation type="submission" date="2015-01" db="EMBL/GenBank/DDBJ databases">
        <title>Evolution of Trichinella species and genotypes.</title>
        <authorList>
            <person name="Korhonen P.K."/>
            <person name="Edoardo P."/>
            <person name="Giuseppe L.R."/>
            <person name="Gasser R.B."/>
        </authorList>
    </citation>
    <scope>NUCLEOTIDE SEQUENCE [LARGE SCALE GENOMIC DNA]</scope>
    <source>
        <strain evidence="2">ISS141</strain>
    </source>
</reference>
<name>A0A0V0XKW1_TRIPS</name>
<accession>A0A0V0XKW1</accession>
<dbReference type="STRING" id="6337.A0A0V0XKW1"/>
<proteinExistence type="predicted"/>
<sequence>MIKIFQKLIFISIFQNVKQMLFTSKFYEKNMFCLLESKPLDNHSEVLSSMFTTTMGECIAKCNEANNSCNSVYYIHNAADERNVCHHLIYEIQAQSGLTENNEKFLYYIHKCDLASNGIVPTNATSNSVYKVHLPLFKLNCYLEQQLLAFAMNSTFICQEFAMNNDLCAYFCHVRNSCNAIVFMAEENICILFHSEIDGRISTVSKQEEYNEFFLMLGCIDDAVSVTTIQLIDSHGSMHTLSLCAPDEDLIPFYNYYDANEADNNEEIMHIFHFYIQCKALRMNFSEAKEFKLHSRIPSVLSLNVCMHHCLSTGSNWVFRAVVYYEEKKICELYTKNINGSSMLSAEAQKMIKLYNCFKDRESERINNPEPLNVFFEELSKVCVVEFYKNRELSMWSLIGKISNTTNLKKCLLECLFKRSTENCLAMYVILIISICFTTSEQTSFVAHFSDENLSCLLELRYLTQNETSALKKLPLSTLTDCIVACYMQNQSGFCNTVYFSKSRLMCYFIKQHENTFKSTDEEFRYLYYFIHKCTFGKKNLLNDETIKKKNCNFDTLKSHVILHDVSLICYLEQRSLEETKNAIAFRNLTSSSLLSCIFFCQQWYAFVHCNAVSFSLETGNCILYHDYVPTLQRSSIEGSSTKFYSGQILTLNVQLKLVLSNAAFYWKILKDNLFTVVCLNGWNMLQALFLEICKIKEVDPRGIKNLTLYESHLRVDSLNTCLHKCRHAISEWPYRAVHYSSEKKFCYIYVKSSGTSVNVTLEANEQFVELQRCFSDRRSDRANNPDPLAFYIKGQGEVCLVEFYEKNFLNHWKTITYKLNATNINECLLWCRQYDKKDKCSAINFAIDGKCHLLAKSYKLQSYRTLPKSVFGEILVCKPGCLTDEFQPF</sequence>
<evidence type="ECO:0000313" key="3">
    <source>
        <dbReference type="Proteomes" id="UP000054815"/>
    </source>
</evidence>
<gene>
    <name evidence="2" type="ORF">T4E_7408</name>
</gene>
<organism evidence="2 3">
    <name type="scientific">Trichinella pseudospiralis</name>
    <name type="common">Parasitic roundworm</name>
    <dbReference type="NCBI Taxonomy" id="6337"/>
    <lineage>
        <taxon>Eukaryota</taxon>
        <taxon>Metazoa</taxon>
        <taxon>Ecdysozoa</taxon>
        <taxon>Nematoda</taxon>
        <taxon>Enoplea</taxon>
        <taxon>Dorylaimia</taxon>
        <taxon>Trichinellida</taxon>
        <taxon>Trichinellidae</taxon>
        <taxon>Trichinella</taxon>
    </lineage>
</organism>
<evidence type="ECO:0000259" key="1">
    <source>
        <dbReference type="PROSITE" id="PS50948"/>
    </source>
</evidence>